<dbReference type="PANTHER" id="PTHR30250">
    <property type="entry name" value="PST FAMILY PREDICTED COLANIC ACID TRANSPORTER"/>
    <property type="match status" value="1"/>
</dbReference>
<dbReference type="RefSeq" id="WP_188400819.1">
    <property type="nucleotide sequence ID" value="NZ_BMCE01000001.1"/>
</dbReference>
<evidence type="ECO:0000313" key="7">
    <source>
        <dbReference type="EMBL" id="MBN3546499.1"/>
    </source>
</evidence>
<dbReference type="EMBL" id="JAFHKS010000044">
    <property type="protein sequence ID" value="MBN3546499.1"/>
    <property type="molecule type" value="Genomic_DNA"/>
</dbReference>
<dbReference type="PANTHER" id="PTHR30250:SF11">
    <property type="entry name" value="O-ANTIGEN TRANSPORTER-RELATED"/>
    <property type="match status" value="1"/>
</dbReference>
<feature type="transmembrane region" description="Helical" evidence="6">
    <location>
        <begin position="208"/>
        <end position="228"/>
    </location>
</feature>
<comment type="caution">
    <text evidence="7">The sequence shown here is derived from an EMBL/GenBank/DDBJ whole genome shotgun (WGS) entry which is preliminary data.</text>
</comment>
<evidence type="ECO:0000256" key="4">
    <source>
        <dbReference type="ARBA" id="ARBA00022989"/>
    </source>
</evidence>
<accession>A0ABS2ZIS1</accession>
<organism evidence="7 8">
    <name type="scientific">Fictibacillus barbaricus</name>
    <dbReference type="NCBI Taxonomy" id="182136"/>
    <lineage>
        <taxon>Bacteria</taxon>
        <taxon>Bacillati</taxon>
        <taxon>Bacillota</taxon>
        <taxon>Bacilli</taxon>
        <taxon>Bacillales</taxon>
        <taxon>Fictibacillaceae</taxon>
        <taxon>Fictibacillus</taxon>
    </lineage>
</organism>
<reference evidence="7 8" key="1">
    <citation type="submission" date="2021-01" db="EMBL/GenBank/DDBJ databases">
        <title>Genome Sequencing of Type Strains.</title>
        <authorList>
            <person name="Lemaire J.F."/>
            <person name="Inderbitzin P."/>
            <person name="Collins S.B."/>
            <person name="Wespe N."/>
            <person name="Knight-Connoni V."/>
        </authorList>
    </citation>
    <scope>NUCLEOTIDE SEQUENCE [LARGE SCALE GENOMIC DNA]</scope>
    <source>
        <strain evidence="7 8">DSM 14730</strain>
    </source>
</reference>
<dbReference type="InterPro" id="IPR002797">
    <property type="entry name" value="Polysacc_synth"/>
</dbReference>
<feature type="transmembrane region" description="Helical" evidence="6">
    <location>
        <begin position="439"/>
        <end position="456"/>
    </location>
</feature>
<keyword evidence="3 6" id="KW-0812">Transmembrane</keyword>
<feature type="transmembrane region" description="Helical" evidence="6">
    <location>
        <begin position="361"/>
        <end position="378"/>
    </location>
</feature>
<feature type="transmembrane region" description="Helical" evidence="6">
    <location>
        <begin position="81"/>
        <end position="107"/>
    </location>
</feature>
<evidence type="ECO:0000256" key="6">
    <source>
        <dbReference type="SAM" id="Phobius"/>
    </source>
</evidence>
<feature type="transmembrane region" description="Helical" evidence="6">
    <location>
        <begin position="417"/>
        <end position="433"/>
    </location>
</feature>
<evidence type="ECO:0000313" key="8">
    <source>
        <dbReference type="Proteomes" id="UP001319060"/>
    </source>
</evidence>
<evidence type="ECO:0000256" key="3">
    <source>
        <dbReference type="ARBA" id="ARBA00022692"/>
    </source>
</evidence>
<keyword evidence="2" id="KW-1003">Cell membrane</keyword>
<name>A0ABS2ZIS1_9BACL</name>
<keyword evidence="8" id="KW-1185">Reference proteome</keyword>
<feature type="transmembrane region" description="Helical" evidence="6">
    <location>
        <begin position="155"/>
        <end position="173"/>
    </location>
</feature>
<feature type="transmembrane region" description="Helical" evidence="6">
    <location>
        <begin position="119"/>
        <end position="143"/>
    </location>
</feature>
<feature type="transmembrane region" description="Helical" evidence="6">
    <location>
        <begin position="12"/>
        <end position="34"/>
    </location>
</feature>
<feature type="transmembrane region" description="Helical" evidence="6">
    <location>
        <begin position="330"/>
        <end position="349"/>
    </location>
</feature>
<feature type="transmembrane region" description="Helical" evidence="6">
    <location>
        <begin position="291"/>
        <end position="310"/>
    </location>
</feature>
<keyword evidence="5 6" id="KW-0472">Membrane</keyword>
<keyword evidence="4 6" id="KW-1133">Transmembrane helix</keyword>
<protein>
    <submittedName>
        <fullName evidence="7">Oligosaccharide flippase family protein</fullName>
    </submittedName>
</protein>
<dbReference type="InterPro" id="IPR050833">
    <property type="entry name" value="Poly_Biosynth_Transport"/>
</dbReference>
<evidence type="ECO:0000256" key="5">
    <source>
        <dbReference type="ARBA" id="ARBA00023136"/>
    </source>
</evidence>
<evidence type="ECO:0000256" key="1">
    <source>
        <dbReference type="ARBA" id="ARBA00004651"/>
    </source>
</evidence>
<sequence>MKVAVPNSISKNIFHLFYSTAAASFLNALVLIYLASYLEAFHYGMFSVALASAMVMGYFTDAGLTEIAIREGSKKDADLGAILASYIKVRVLLLFITLAGGSCYIYFFYPGNTELTKIAYSLTIPMVVGLALQGIGTMFFQLIRKMQYMGFIKMFTSFLLIGTLAMSILFSLSPVVVCLMYGLSYCMAGIFALILVSGHISIRLDVPFLPGFLKNFTSFMFSGMLFIITPQLGPIVLEKTLTLKEVGLFAVAYRIPQALQQLPMIVAGAYRPVMFNHFHNQQLEQHLKLNVALIKLMAIFGMLITIPLYYLSDEFIMFIFGESWMPSSHALKILSLLLLIQAIGIGLADGLTTRGMQNYRTGVQLFSVLTGIIAYIVLSDTFGITGGAYAGLSVEIAALIGYWLFLPHKKVIALKSVLPYLVYFALFLSFFTLTLSKHTYTAVIFHLLSIVLLLYLDKEMKRKLIRLFDLASSKFKVKERVNDAIHK</sequence>
<feature type="transmembrane region" description="Helical" evidence="6">
    <location>
        <begin position="384"/>
        <end position="405"/>
    </location>
</feature>
<feature type="transmembrane region" description="Helical" evidence="6">
    <location>
        <begin position="179"/>
        <end position="196"/>
    </location>
</feature>
<evidence type="ECO:0000256" key="2">
    <source>
        <dbReference type="ARBA" id="ARBA00022475"/>
    </source>
</evidence>
<dbReference type="Proteomes" id="UP001319060">
    <property type="component" value="Unassembled WGS sequence"/>
</dbReference>
<proteinExistence type="predicted"/>
<comment type="subcellular location">
    <subcellularLocation>
        <location evidence="1">Cell membrane</location>
        <topology evidence="1">Multi-pass membrane protein</topology>
    </subcellularLocation>
</comment>
<dbReference type="Pfam" id="PF01943">
    <property type="entry name" value="Polysacc_synt"/>
    <property type="match status" value="1"/>
</dbReference>
<gene>
    <name evidence="7" type="ORF">JYA64_14420</name>
</gene>